<dbReference type="AlphaFoldDB" id="A0A9Q1I4S5"/>
<protein>
    <submittedName>
        <fullName evidence="1">Uncharacterized protein</fullName>
    </submittedName>
</protein>
<gene>
    <name evidence="1" type="ORF">COCON_G00024670</name>
</gene>
<organism evidence="1 2">
    <name type="scientific">Conger conger</name>
    <name type="common">Conger eel</name>
    <name type="synonym">Muraena conger</name>
    <dbReference type="NCBI Taxonomy" id="82655"/>
    <lineage>
        <taxon>Eukaryota</taxon>
        <taxon>Metazoa</taxon>
        <taxon>Chordata</taxon>
        <taxon>Craniata</taxon>
        <taxon>Vertebrata</taxon>
        <taxon>Euteleostomi</taxon>
        <taxon>Actinopterygii</taxon>
        <taxon>Neopterygii</taxon>
        <taxon>Teleostei</taxon>
        <taxon>Anguilliformes</taxon>
        <taxon>Congridae</taxon>
        <taxon>Conger</taxon>
    </lineage>
</organism>
<sequence length="81" mass="8711">MCICTGNQISHLGTYPCVPLSLGLIADASIWDHSYPDRGGKIILMNMGKACNCYIEHGTNCAAALTQIYGLGCREHQVPSI</sequence>
<comment type="caution">
    <text evidence="1">The sequence shown here is derived from an EMBL/GenBank/DDBJ whole genome shotgun (WGS) entry which is preliminary data.</text>
</comment>
<proteinExistence type="predicted"/>
<evidence type="ECO:0000313" key="1">
    <source>
        <dbReference type="EMBL" id="KAJ8283617.1"/>
    </source>
</evidence>
<name>A0A9Q1I4S5_CONCO</name>
<dbReference type="Proteomes" id="UP001152803">
    <property type="component" value="Unassembled WGS sequence"/>
</dbReference>
<accession>A0A9Q1I4S5</accession>
<keyword evidence="2" id="KW-1185">Reference proteome</keyword>
<reference evidence="1" key="1">
    <citation type="journal article" date="2023" name="Science">
        <title>Genome structures resolve the early diversification of teleost fishes.</title>
        <authorList>
            <person name="Parey E."/>
            <person name="Louis A."/>
            <person name="Montfort J."/>
            <person name="Bouchez O."/>
            <person name="Roques C."/>
            <person name="Iampietro C."/>
            <person name="Lluch J."/>
            <person name="Castinel A."/>
            <person name="Donnadieu C."/>
            <person name="Desvignes T."/>
            <person name="Floi Bucao C."/>
            <person name="Jouanno E."/>
            <person name="Wen M."/>
            <person name="Mejri S."/>
            <person name="Dirks R."/>
            <person name="Jansen H."/>
            <person name="Henkel C."/>
            <person name="Chen W.J."/>
            <person name="Zahm M."/>
            <person name="Cabau C."/>
            <person name="Klopp C."/>
            <person name="Thompson A.W."/>
            <person name="Robinson-Rechavi M."/>
            <person name="Braasch I."/>
            <person name="Lecointre G."/>
            <person name="Bobe J."/>
            <person name="Postlethwait J.H."/>
            <person name="Berthelot C."/>
            <person name="Roest Crollius H."/>
            <person name="Guiguen Y."/>
        </authorList>
    </citation>
    <scope>NUCLEOTIDE SEQUENCE</scope>
    <source>
        <strain evidence="1">Concon-B</strain>
    </source>
</reference>
<evidence type="ECO:0000313" key="2">
    <source>
        <dbReference type="Proteomes" id="UP001152803"/>
    </source>
</evidence>
<dbReference type="EMBL" id="JAFJMO010000002">
    <property type="protein sequence ID" value="KAJ8283617.1"/>
    <property type="molecule type" value="Genomic_DNA"/>
</dbReference>